<dbReference type="InterPro" id="IPR015029">
    <property type="entry name" value="PrnB"/>
</dbReference>
<dbReference type="Gene3D" id="1.20.58.480">
    <property type="match status" value="1"/>
</dbReference>
<evidence type="ECO:0000313" key="1">
    <source>
        <dbReference type="EMBL" id="MCP2261744.1"/>
    </source>
</evidence>
<accession>A0ABT1I1V7</accession>
<dbReference type="Proteomes" id="UP001205311">
    <property type="component" value="Unassembled WGS sequence"/>
</dbReference>
<reference evidence="1 2" key="1">
    <citation type="submission" date="2022-06" db="EMBL/GenBank/DDBJ databases">
        <title>Genomic Encyclopedia of Archaeal and Bacterial Type Strains, Phase II (KMG-II): from individual species to whole genera.</title>
        <authorList>
            <person name="Goeker M."/>
        </authorList>
    </citation>
    <scope>NUCLEOTIDE SEQUENCE [LARGE SCALE GENOMIC DNA]</scope>
    <source>
        <strain evidence="1 2">DSM 40477</strain>
    </source>
</reference>
<proteinExistence type="predicted"/>
<evidence type="ECO:0000313" key="2">
    <source>
        <dbReference type="Proteomes" id="UP001205311"/>
    </source>
</evidence>
<dbReference type="SUPFAM" id="SSF140959">
    <property type="entry name" value="Indolic compounds 2,3-dioxygenase-like"/>
    <property type="match status" value="1"/>
</dbReference>
<protein>
    <submittedName>
        <fullName evidence="1">Uncharacterized protein</fullName>
    </submittedName>
</protein>
<dbReference type="EMBL" id="JAMTCP010000048">
    <property type="protein sequence ID" value="MCP2261744.1"/>
    <property type="molecule type" value="Genomic_DNA"/>
</dbReference>
<dbReference type="InterPro" id="IPR037217">
    <property type="entry name" value="Trp/Indoleamine_2_3_dOase-like"/>
</dbReference>
<name>A0ABT1I1V7_STRSD</name>
<sequence>MGVLVTDGVRLNKSRAPEDLRLTERFCRQVAARDPLRADALLSSLPEMNARADLPELTRALRALISAYHADPPGDTVGRLAAMRDIGMLLGSLKRHGVEPLAAVPEARGPLLALGAATDMVPRDTVLHYGPWNPTGARQRMFVGAREETVLIDAVRRTAPAIEDATLALAGLAGTDVADPAFAVAGRRAVARLEVLPEVMRTVGRVVDPARFFAARLRPFMEDVEVDGRRYYGPAAAHVPLHLLDRVVWSADHGDAVHSALQDDLIDYGLPAWRRLYARDEGRETLVTRVVRAVREAGGAGPELLPSVEVVSDLLRVLIVFRGRHSPMVKAAYTDNENYCAGSAGASPDVVRHILELTRRCAEALRSATGRHG</sequence>
<dbReference type="Pfam" id="PF08933">
    <property type="entry name" value="PrnB"/>
    <property type="match status" value="1"/>
</dbReference>
<keyword evidence="2" id="KW-1185">Reference proteome</keyword>
<comment type="caution">
    <text evidence="1">The sequence shown here is derived from an EMBL/GenBank/DDBJ whole genome shotgun (WGS) entry which is preliminary data.</text>
</comment>
<organism evidence="1 2">
    <name type="scientific">Streptoalloteichus tenebrarius (strain ATCC 17920 / DSM 40477 / JCM 4838 / CBS 697.72 / NBRC 16177 / NCIMB 11028 / NRRL B-12390 / A12253. 1 / ISP 5477)</name>
    <name type="common">Streptomyces tenebrarius</name>
    <dbReference type="NCBI Taxonomy" id="1933"/>
    <lineage>
        <taxon>Bacteria</taxon>
        <taxon>Bacillati</taxon>
        <taxon>Actinomycetota</taxon>
        <taxon>Actinomycetes</taxon>
        <taxon>Pseudonocardiales</taxon>
        <taxon>Pseudonocardiaceae</taxon>
        <taxon>Streptoalloteichus</taxon>
    </lineage>
</organism>
<gene>
    <name evidence="1" type="ORF">LX15_005470</name>
</gene>
<dbReference type="Gene3D" id="1.20.58.1320">
    <property type="match status" value="1"/>
</dbReference>